<keyword evidence="8" id="KW-1185">Reference proteome</keyword>
<evidence type="ECO:0000313" key="6">
    <source>
        <dbReference type="EMBL" id="MEY9456861.1"/>
    </source>
</evidence>
<evidence type="ECO:0000256" key="2">
    <source>
        <dbReference type="ARBA" id="ARBA00022679"/>
    </source>
</evidence>
<dbReference type="Proteomes" id="UP001565369">
    <property type="component" value="Unassembled WGS sequence"/>
</dbReference>
<keyword evidence="2 5" id="KW-0808">Transferase</keyword>
<name>A0A2U8PGS6_9BRAD</name>
<dbReference type="EMBL" id="CP029425">
    <property type="protein sequence ID" value="AWL96949.1"/>
    <property type="molecule type" value="Genomic_DNA"/>
</dbReference>
<reference evidence="5 7" key="1">
    <citation type="journal article" date="2014" name="Int. J. Syst. Evol. Microbiol.">
        <title>Bradyrhizobium ottawaense sp. nov., a symbiotic nitrogen fixing bacterium from root nodules of soybeans in Canada.</title>
        <authorList>
            <person name="Yu X."/>
            <person name="Cloutier S."/>
            <person name="Tambong J.T."/>
            <person name="Bromfield E.S."/>
        </authorList>
    </citation>
    <scope>NUCLEOTIDE SEQUENCE [LARGE SCALE GENOMIC DNA]</scope>
    <source>
        <strain evidence="5 7">OO99</strain>
    </source>
</reference>
<dbReference type="Pfam" id="PF00132">
    <property type="entry name" value="Hexapep"/>
    <property type="match status" value="2"/>
</dbReference>
<comment type="similarity">
    <text evidence="1">Belongs to the transferase hexapeptide repeat family.</text>
</comment>
<dbReference type="PANTHER" id="PTHR43300:SF4">
    <property type="entry name" value="ACYL-[ACYL-CARRIER-PROTEIN]--UDP-N-ACETYLGLUCOSAMINE O-ACYLTRANSFERASE"/>
    <property type="match status" value="1"/>
</dbReference>
<dbReference type="RefSeq" id="WP_038970400.1">
    <property type="nucleotide sequence ID" value="NZ_AP021854.1"/>
</dbReference>
<accession>A0A2U8PGS6</accession>
<dbReference type="OrthoDB" id="9815592at2"/>
<dbReference type="InterPro" id="IPR018357">
    <property type="entry name" value="Hexapep_transf_CS"/>
</dbReference>
<dbReference type="EMBL" id="JBGBZJ010000003">
    <property type="protein sequence ID" value="MEY9456861.1"/>
    <property type="molecule type" value="Genomic_DNA"/>
</dbReference>
<dbReference type="InterPro" id="IPR011004">
    <property type="entry name" value="Trimer_LpxA-like_sf"/>
</dbReference>
<reference evidence="5 7" key="2">
    <citation type="journal article" date="2017" name="Syst. Appl. Microbiol.">
        <title>Soybeans inoculated with root zone soils of Canadian native legumes harbour diverse and novel Bradyrhizobium spp. that possess agricultural potential.</title>
        <authorList>
            <person name="Bromfield E.S.P."/>
            <person name="Cloutier S."/>
            <person name="Tambong J.T."/>
            <person name="Tran Thi T.V."/>
        </authorList>
    </citation>
    <scope>NUCLEOTIDE SEQUENCE [LARGE SCALE GENOMIC DNA]</scope>
    <source>
        <strain evidence="5 7">OO99</strain>
    </source>
</reference>
<evidence type="ECO:0000313" key="5">
    <source>
        <dbReference type="EMBL" id="AWL96949.1"/>
    </source>
</evidence>
<dbReference type="SUPFAM" id="SSF51161">
    <property type="entry name" value="Trimeric LpxA-like enzymes"/>
    <property type="match status" value="1"/>
</dbReference>
<sequence>MPITQDVELGRDVRIVHPELVNLYGCTVGDESRIGAFVEIQAGAKIGARCKVSSHSFICEGVTIEDEVFIGHGVVFTNDKYPKATTADGRPQQASDWTLERTRVGRGAAIGSNATILCGVTIGAGATVGAGSVVTRDVAPGATVAGVPARTMSAVGSRATADRASVRRSFGLD</sequence>
<accession>A0A5H2YXW5</accession>
<evidence type="ECO:0000256" key="1">
    <source>
        <dbReference type="ARBA" id="ARBA00007274"/>
    </source>
</evidence>
<dbReference type="CDD" id="cd03358">
    <property type="entry name" value="LbH_WxcM_N_like"/>
    <property type="match status" value="1"/>
</dbReference>
<evidence type="ECO:0000256" key="3">
    <source>
        <dbReference type="ARBA" id="ARBA00022737"/>
    </source>
</evidence>
<dbReference type="PROSITE" id="PS00101">
    <property type="entry name" value="HEXAPEP_TRANSFERASES"/>
    <property type="match status" value="1"/>
</dbReference>
<evidence type="ECO:0000256" key="4">
    <source>
        <dbReference type="ARBA" id="ARBA00023315"/>
    </source>
</evidence>
<dbReference type="GeneID" id="92968098"/>
<dbReference type="Gene3D" id="2.160.10.10">
    <property type="entry name" value="Hexapeptide repeat proteins"/>
    <property type="match status" value="1"/>
</dbReference>
<proteinExistence type="inferred from homology"/>
<gene>
    <name evidence="6" type="ORF">ABIG07_005809</name>
    <name evidence="5" type="ORF">CIT37_36165</name>
</gene>
<dbReference type="Proteomes" id="UP000215703">
    <property type="component" value="Chromosome"/>
</dbReference>
<dbReference type="GO" id="GO:0016746">
    <property type="term" value="F:acyltransferase activity"/>
    <property type="evidence" value="ECO:0007669"/>
    <property type="project" value="UniProtKB-KW"/>
</dbReference>
<reference evidence="6 8" key="4">
    <citation type="submission" date="2024-07" db="EMBL/GenBank/DDBJ databases">
        <title>Genomic Encyclopedia of Type Strains, Phase V (KMG-V): Genome sequencing to study the core and pangenomes of soil and plant-associated prokaryotes.</title>
        <authorList>
            <person name="Whitman W."/>
        </authorList>
    </citation>
    <scope>NUCLEOTIDE SEQUENCE [LARGE SCALE GENOMIC DNA]</scope>
    <source>
        <strain evidence="6 8">USDA 152</strain>
    </source>
</reference>
<keyword evidence="4" id="KW-0012">Acyltransferase</keyword>
<dbReference type="InterPro" id="IPR050179">
    <property type="entry name" value="Trans_hexapeptide_repeat"/>
</dbReference>
<keyword evidence="3" id="KW-0677">Repeat</keyword>
<evidence type="ECO:0000313" key="8">
    <source>
        <dbReference type="Proteomes" id="UP001565369"/>
    </source>
</evidence>
<organism evidence="5 7">
    <name type="scientific">Bradyrhizobium ottawaense</name>
    <dbReference type="NCBI Taxonomy" id="931866"/>
    <lineage>
        <taxon>Bacteria</taxon>
        <taxon>Pseudomonadati</taxon>
        <taxon>Pseudomonadota</taxon>
        <taxon>Alphaproteobacteria</taxon>
        <taxon>Hyphomicrobiales</taxon>
        <taxon>Nitrobacteraceae</taxon>
        <taxon>Bradyrhizobium</taxon>
    </lineage>
</organism>
<evidence type="ECO:0000313" key="7">
    <source>
        <dbReference type="Proteomes" id="UP000215703"/>
    </source>
</evidence>
<protein>
    <submittedName>
        <fullName evidence="6">Acetyltransferase-like isoleucine patch superfamily enzyme</fullName>
    </submittedName>
    <submittedName>
        <fullName evidence="5">N-acetyltransferase</fullName>
    </submittedName>
</protein>
<dbReference type="PANTHER" id="PTHR43300">
    <property type="entry name" value="ACETYLTRANSFERASE"/>
    <property type="match status" value="1"/>
</dbReference>
<dbReference type="KEGG" id="bot:CIT37_36165"/>
<reference evidence="5" key="3">
    <citation type="journal article" date="2018" name="Microbiol. Resour. Announc.">
        <title>Complete Genome Sequence of Bradyrhizobium ottawaense OO99(T), an Efficient Nitrogen-Fixing Symbiont of Soybean.</title>
        <authorList>
            <person name="Nguyen H.D.T."/>
            <person name="Cloutier S."/>
            <person name="Bromfield E.S.P."/>
        </authorList>
    </citation>
    <scope>NUCLEOTIDE SEQUENCE</scope>
    <source>
        <strain evidence="5">OO99</strain>
    </source>
</reference>
<dbReference type="AlphaFoldDB" id="A0A2U8PGS6"/>
<dbReference type="InterPro" id="IPR001451">
    <property type="entry name" value="Hexapep"/>
</dbReference>